<dbReference type="Pfam" id="PF05729">
    <property type="entry name" value="NACHT"/>
    <property type="match status" value="1"/>
</dbReference>
<proteinExistence type="predicted"/>
<comment type="caution">
    <text evidence="2">The sequence shown here is derived from an EMBL/GenBank/DDBJ whole genome shotgun (WGS) entry which is preliminary data.</text>
</comment>
<name>A0A9P9K889_FUSRE</name>
<organism evidence="2 3">
    <name type="scientific">Fusarium redolens</name>
    <dbReference type="NCBI Taxonomy" id="48865"/>
    <lineage>
        <taxon>Eukaryota</taxon>
        <taxon>Fungi</taxon>
        <taxon>Dikarya</taxon>
        <taxon>Ascomycota</taxon>
        <taxon>Pezizomycotina</taxon>
        <taxon>Sordariomycetes</taxon>
        <taxon>Hypocreomycetidae</taxon>
        <taxon>Hypocreales</taxon>
        <taxon>Nectriaceae</taxon>
        <taxon>Fusarium</taxon>
        <taxon>Fusarium redolens species complex</taxon>
    </lineage>
</organism>
<reference evidence="2" key="1">
    <citation type="journal article" date="2021" name="Nat. Commun.">
        <title>Genetic determinants of endophytism in the Arabidopsis root mycobiome.</title>
        <authorList>
            <person name="Mesny F."/>
            <person name="Miyauchi S."/>
            <person name="Thiergart T."/>
            <person name="Pickel B."/>
            <person name="Atanasova L."/>
            <person name="Karlsson M."/>
            <person name="Huettel B."/>
            <person name="Barry K.W."/>
            <person name="Haridas S."/>
            <person name="Chen C."/>
            <person name="Bauer D."/>
            <person name="Andreopoulos W."/>
            <person name="Pangilinan J."/>
            <person name="LaButti K."/>
            <person name="Riley R."/>
            <person name="Lipzen A."/>
            <person name="Clum A."/>
            <person name="Drula E."/>
            <person name="Henrissat B."/>
            <person name="Kohler A."/>
            <person name="Grigoriev I.V."/>
            <person name="Martin F.M."/>
            <person name="Hacquard S."/>
        </authorList>
    </citation>
    <scope>NUCLEOTIDE SEQUENCE</scope>
    <source>
        <strain evidence="2">MPI-CAGE-AT-0023</strain>
    </source>
</reference>
<dbReference type="GeneID" id="70223321"/>
<dbReference type="InterPro" id="IPR055496">
    <property type="entry name" value="DUF7068"/>
</dbReference>
<evidence type="ECO:0000259" key="1">
    <source>
        <dbReference type="PROSITE" id="PS50837"/>
    </source>
</evidence>
<dbReference type="PANTHER" id="PTHR46312">
    <property type="entry name" value="NACHT DOMAIN-CONTAINING PROTEIN"/>
    <property type="match status" value="1"/>
</dbReference>
<dbReference type="Gene3D" id="3.40.50.300">
    <property type="entry name" value="P-loop containing nucleotide triphosphate hydrolases"/>
    <property type="match status" value="1"/>
</dbReference>
<protein>
    <recommendedName>
        <fullName evidence="1">NACHT domain-containing protein</fullName>
    </recommendedName>
</protein>
<dbReference type="Pfam" id="PF23238">
    <property type="entry name" value="DUF7068"/>
    <property type="match status" value="1"/>
</dbReference>
<dbReference type="InterPro" id="IPR016024">
    <property type="entry name" value="ARM-type_fold"/>
</dbReference>
<dbReference type="RefSeq" id="XP_046047107.1">
    <property type="nucleotide sequence ID" value="XM_046193367.1"/>
</dbReference>
<dbReference type="OrthoDB" id="427518at2759"/>
<evidence type="ECO:0000313" key="3">
    <source>
        <dbReference type="Proteomes" id="UP000720189"/>
    </source>
</evidence>
<feature type="domain" description="NACHT" evidence="1">
    <location>
        <begin position="176"/>
        <end position="273"/>
    </location>
</feature>
<dbReference type="InterPro" id="IPR027417">
    <property type="entry name" value="P-loop_NTPase"/>
</dbReference>
<dbReference type="EMBL" id="JAGMUX010000012">
    <property type="protein sequence ID" value="KAH7243614.1"/>
    <property type="molecule type" value="Genomic_DNA"/>
</dbReference>
<dbReference type="PANTHER" id="PTHR46312:SF2">
    <property type="entry name" value="NUCLEOTIDE-BINDING OLIGOMERIZATION DOMAIN-CONTAINING PROTEIN 2-LIKE"/>
    <property type="match status" value="1"/>
</dbReference>
<gene>
    <name evidence="2" type="ORF">BKA55DRAFT_575180</name>
</gene>
<dbReference type="InterPro" id="IPR007111">
    <property type="entry name" value="NACHT_NTPase"/>
</dbReference>
<dbReference type="InterPro" id="IPR011989">
    <property type="entry name" value="ARM-like"/>
</dbReference>
<dbReference type="Gene3D" id="1.25.10.10">
    <property type="entry name" value="Leucine-rich Repeat Variant"/>
    <property type="match status" value="1"/>
</dbReference>
<sequence length="1349" mass="154190">MAGAGPSTTFHNSGPIQNQAGRDLYSYPTIVAPLAPALELPHNLSLEELRQHAKASEESDIRRVAAARLKDKLACIKEADNWLNQQCYVRENLEIERLSGERLPLEQCYINLIIIPHARKQNNPSRLSNLTPNNRVANLSLFRRLNVQGPDGGVKVKFHDIFNTARTHGAASKHSKRILIRGQAGVGKTTFCKKAVHDFVQNQVWKQHFDRILWVRLRNLLSRNGRYNLKELFCDEFFSQHPKCSDLAGALRDACTDPGGGKTLFLLDGLDEIWHLLQPGDDLARFVICLLNQPNVLALSRPSVLIRSSIQPFDLELEMIGFGTDQVYEYVKHMEPEKHKEIQLFLSSRPLIEDLVRIPIQLDALCYGWDQVHNRGPETMTDLYQSIEKGLWRKDIVRLGKSKSGSAVTEDDKVFDTEVEELIENETRLIEQLAFTGLCNNIVEFQEKHLNIICRYIKTHSSFVDKTLPKLSFLRTSDSSVGKPSRTYHFLHLTLQEYFAARYFVRIWLQNNKEDLVCINFDQNAKLHGTVSSHTAMKPKDFFAQNKYSWRYNIMWRFTTGLLHSGRSGSDELALYFLQTIDTKPLDLIGVAHQRLIMHCLAELHPSLSLERLKNHRSRLEAHLVRWVTFQAQSRKLKEGTLADEPEFPNKTHLMMLQNEDPVTFRAALIAYKKRMRSGSRVPPEFVHVLTCWLGKAGFQKTQKYGGTTLETDVSMVVKSLGPPEYWTEAVKDAMVLSLENQNPWVASGVLSALNDYPEIIATHIEAISTILDSDDASLRWRTIVRLSGQKNLPQLTLDRMAKFLCRQEETRLARERVLDILSAEDYWAKYLTLKTTELEGDEKHGITSAGLVQTGLELIEYGDPETAAIATLALGCRDSHLPRKAINRILQNLLRNEVVIRLASLDALARQTNLENEDLRAVSDRLINPNRAVQLAAVKVLEGRNELSCMDDTLCSLVKFLRVGPLDIESEIRLIVERILRSQERLPVRVMELMQCCFNDEITSKVVGEKPLFIPGGFSDVMPPFPEEALEKVTWYLRSEHWKIRRGALLLFDGQPKLSETVLSAIIRCLVDDHEPIRRQVMKTLESHRSDLNERLYSAIERHLDNDDGTKRDLVFHTVYRTASCADAVLQTIDKALHDKDNLIRLNALTYWIQHPEISGRLHEAVAACCEALTDKHPKGRHNMIKMLSRETKRFFPDRRILYALAEFLNDEDVNIRRDTISYLSRHPNVPPEIAARIASKISAFPDDIFQYTSSMTILLQQSDAYGATLARAKVDEQLKFLLERSDTMHIAWYTRNGQSMIETGSGVIYKELENPRAFANAVDKARKKAEMPDVVARVPWQWMGFEW</sequence>
<dbReference type="SUPFAM" id="SSF48371">
    <property type="entry name" value="ARM repeat"/>
    <property type="match status" value="1"/>
</dbReference>
<accession>A0A9P9K889</accession>
<dbReference type="SUPFAM" id="SSF52540">
    <property type="entry name" value="P-loop containing nucleoside triphosphate hydrolases"/>
    <property type="match status" value="1"/>
</dbReference>
<dbReference type="PROSITE" id="PS50837">
    <property type="entry name" value="NACHT"/>
    <property type="match status" value="1"/>
</dbReference>
<keyword evidence="3" id="KW-1185">Reference proteome</keyword>
<evidence type="ECO:0000313" key="2">
    <source>
        <dbReference type="EMBL" id="KAH7243614.1"/>
    </source>
</evidence>
<dbReference type="Proteomes" id="UP000720189">
    <property type="component" value="Unassembled WGS sequence"/>
</dbReference>